<evidence type="ECO:0008006" key="3">
    <source>
        <dbReference type="Google" id="ProtNLM"/>
    </source>
</evidence>
<dbReference type="Gene3D" id="3.20.20.370">
    <property type="entry name" value="Glycoside hydrolase/deacetylase"/>
    <property type="match status" value="1"/>
</dbReference>
<dbReference type="CDD" id="cd11374">
    <property type="entry name" value="CE4_u10"/>
    <property type="match status" value="1"/>
</dbReference>
<dbReference type="Proteomes" id="UP000030145">
    <property type="component" value="Unassembled WGS sequence"/>
</dbReference>
<dbReference type="InterPro" id="IPR018763">
    <property type="entry name" value="DUF2334"/>
</dbReference>
<organism evidence="1 2">
    <name type="scientific">Corynebacterium auriscanis</name>
    <dbReference type="NCBI Taxonomy" id="99807"/>
    <lineage>
        <taxon>Bacteria</taxon>
        <taxon>Bacillati</taxon>
        <taxon>Actinomycetota</taxon>
        <taxon>Actinomycetes</taxon>
        <taxon>Mycobacteriales</taxon>
        <taxon>Corynebacteriaceae</taxon>
        <taxon>Corynebacterium</taxon>
    </lineage>
</organism>
<evidence type="ECO:0000313" key="2">
    <source>
        <dbReference type="Proteomes" id="UP000030145"/>
    </source>
</evidence>
<sequence>MNAYRQPRLMLTVSSIGSDDVITAQRICDMAREYGYRAGLVVTVNGPNWRLREDPTALELILDSAARHHEVLLGGLGPLYHSSGRVEKGEFFQLGRHESALRINGACRQLHQLGIHPHVFAPSRWGASAGAMEAARNAGFGIAADAYYVWDLAKDIAHPVRVLAFGEGFGAAKWWRRNLLRTVQRMALKGQDVRISVSAGKASKDSVFKDLERALHILHAAGYAGTTYESFARPRESTSAGRVGVA</sequence>
<protein>
    <recommendedName>
        <fullName evidence="3">Deacetylase</fullName>
    </recommendedName>
</protein>
<dbReference type="EMBL" id="JRVJ01000010">
    <property type="protein sequence ID" value="KGM18573.1"/>
    <property type="molecule type" value="Genomic_DNA"/>
</dbReference>
<comment type="caution">
    <text evidence="1">The sequence shown here is derived from an EMBL/GenBank/DDBJ whole genome shotgun (WGS) entry which is preliminary data.</text>
</comment>
<dbReference type="Pfam" id="PF10096">
    <property type="entry name" value="DUF2334"/>
    <property type="match status" value="1"/>
</dbReference>
<accession>A0A0A2DHD3</accession>
<evidence type="ECO:0000313" key="1">
    <source>
        <dbReference type="EMBL" id="KGM18573.1"/>
    </source>
</evidence>
<dbReference type="GeneID" id="300552197"/>
<reference evidence="1 2" key="1">
    <citation type="submission" date="2014-10" db="EMBL/GenBank/DDBJ databases">
        <title>Whole Genome sequence of Corynebacterium auriscanis strain CIP 106629.</title>
        <authorList>
            <person name="Hassan S.S."/>
            <person name="Jamal S.B."/>
            <person name="Tiwari S."/>
            <person name="Oliveira L.D.C."/>
            <person name="Souza F."/>
            <person name="Mariano D.C."/>
            <person name="Almeida S."/>
            <person name="Dorella F."/>
            <person name="Pereira F."/>
            <person name="Carvalho A."/>
            <person name="Leal C.A."/>
            <person name="Soares S.D.C."/>
            <person name="Figueiredo H.C."/>
            <person name="Silva A."/>
            <person name="Azevedo V.A."/>
        </authorList>
    </citation>
    <scope>NUCLEOTIDE SEQUENCE [LARGE SCALE GENOMIC DNA]</scope>
    <source>
        <strain evidence="1 2">CIP 106629</strain>
    </source>
</reference>
<dbReference type="AlphaFoldDB" id="A0A0A2DHD3"/>
<name>A0A0A2DHD3_9CORY</name>
<proteinExistence type="predicted"/>
<keyword evidence="2" id="KW-1185">Reference proteome</keyword>
<gene>
    <name evidence="1" type="ORF">MA47_06290</name>
</gene>
<dbReference type="RefSeq" id="WP_035114444.1">
    <property type="nucleotide sequence ID" value="NZ_CP047046.1"/>
</dbReference>